<keyword evidence="2" id="KW-1185">Reference proteome</keyword>
<gene>
    <name evidence="1" type="ORF">L2749_14110</name>
</gene>
<comment type="caution">
    <text evidence="1">The sequence shown here is derived from an EMBL/GenBank/DDBJ whole genome shotgun (WGS) entry which is preliminary data.</text>
</comment>
<proteinExistence type="predicted"/>
<accession>A0A9X2CEL2</accession>
<dbReference type="Proteomes" id="UP001139408">
    <property type="component" value="Unassembled WGS sequence"/>
</dbReference>
<sequence>MSINPPRLSTPWYASMNNVEVPNFEASIQGQLTSRYTLYENNKEAIAPILMFGLERGFITKKQVTAAIGEQSQFAQINAVSQLITEQCWKPFIKSISEIMNTHSNVIRTLIVDAVSDAPAPLDADSLLNVYDAILKNREDMTNLSLSVATSDMCLGDFNTDTFAARLTFSDAYLTEFDLSKLALENRLQNTFYQLINAVIPYQFECSTLEINEHFNSWLTDEIFDEHQATLIGEYIFARNGSYDTDELCNDLELDDEARMAVDDYGVDGVYDIWCMNKLEQEVIKQSYASNQEIQQSLQTLANKSPELKPLQAVFDYLITNIKKKQFPFEIGSDVDVSEQLIYSYGRPEESMVIEEATERYYCQGEEAALNLRFQDEHLEDFFENFAISNCMVSLMMAVLELRH</sequence>
<evidence type="ECO:0000313" key="2">
    <source>
        <dbReference type="Proteomes" id="UP001139408"/>
    </source>
</evidence>
<name>A0A9X2CEL2_9GAMM</name>
<reference evidence="1" key="1">
    <citation type="submission" date="2022-01" db="EMBL/GenBank/DDBJ databases">
        <title>Whole genome-based taxonomy of the Shewanellaceae.</title>
        <authorList>
            <person name="Martin-Rodriguez A.J."/>
        </authorList>
    </citation>
    <scope>NUCLEOTIDE SEQUENCE</scope>
    <source>
        <strain evidence="1">DSM 23803</strain>
    </source>
</reference>
<evidence type="ECO:0000313" key="1">
    <source>
        <dbReference type="EMBL" id="MCL1106377.1"/>
    </source>
</evidence>
<dbReference type="AlphaFoldDB" id="A0A9X2CEL2"/>
<dbReference type="RefSeq" id="WP_188925728.1">
    <property type="nucleotide sequence ID" value="NZ_BMQI01000030.1"/>
</dbReference>
<organism evidence="1 2">
    <name type="scientific">Shewanella algicola</name>
    <dbReference type="NCBI Taxonomy" id="640633"/>
    <lineage>
        <taxon>Bacteria</taxon>
        <taxon>Pseudomonadati</taxon>
        <taxon>Pseudomonadota</taxon>
        <taxon>Gammaproteobacteria</taxon>
        <taxon>Alteromonadales</taxon>
        <taxon>Shewanellaceae</taxon>
        <taxon>Shewanella</taxon>
    </lineage>
</organism>
<dbReference type="EMBL" id="JAKILJ010000032">
    <property type="protein sequence ID" value="MCL1106377.1"/>
    <property type="molecule type" value="Genomic_DNA"/>
</dbReference>
<protein>
    <submittedName>
        <fullName evidence="1">Uncharacterized protein</fullName>
    </submittedName>
</protein>